<dbReference type="AlphaFoldDB" id="A0A2I4AMG0"/>
<dbReference type="PANTHER" id="PTHR47331">
    <property type="entry name" value="PHD-TYPE DOMAIN-CONTAINING PROTEIN"/>
    <property type="match status" value="1"/>
</dbReference>
<sequence length="401" mass="45993">MNDDIQDVGHDVQRMDVREGGPSHTYGDVRPRQYQFPTEYSQISHYHGVQYPHATSNVLHPQHQNQQPQYFVPRPGNQEKIYRGPKPTIPPFIHDDPREFSRLKIALDNLLPSDATERFKYQILVDHLKLEDALLIADSYSNSVSPYSDTMAALTAQYGQPHQLTLKRIAELMDGANVRDNDTASFRRFALKVRALVGMLDQLGQNGRIELTCGSHVTRLTSKLPHVLRTNFRRYALSQHIQVPTLYDFSDWLEFEVQVQESEIVMSGSRERPFRQRERQENQSHPKSSTVLLSTGPRTTAATPPQTCSISTESSPASQKSKLYCPYCNNNQHLLNQCTNFSNLTKDQREVWIRSNRKCWKCGRNHQAAQCKLKARCSTCNGRHLEALHDVNARPVKEERS</sequence>
<organism evidence="2 3">
    <name type="scientific">Austrofundulus limnaeus</name>
    <name type="common">Annual killifish</name>
    <dbReference type="NCBI Taxonomy" id="52670"/>
    <lineage>
        <taxon>Eukaryota</taxon>
        <taxon>Metazoa</taxon>
        <taxon>Chordata</taxon>
        <taxon>Craniata</taxon>
        <taxon>Vertebrata</taxon>
        <taxon>Euteleostomi</taxon>
        <taxon>Actinopterygii</taxon>
        <taxon>Neopterygii</taxon>
        <taxon>Teleostei</taxon>
        <taxon>Neoteleostei</taxon>
        <taxon>Acanthomorphata</taxon>
        <taxon>Ovalentaria</taxon>
        <taxon>Atherinomorphae</taxon>
        <taxon>Cyprinodontiformes</taxon>
        <taxon>Rivulidae</taxon>
        <taxon>Austrofundulus</taxon>
    </lineage>
</organism>
<feature type="compositionally biased region" description="Basic and acidic residues" evidence="1">
    <location>
        <begin position="7"/>
        <end position="30"/>
    </location>
</feature>
<feature type="compositionally biased region" description="Basic and acidic residues" evidence="1">
    <location>
        <begin position="269"/>
        <end position="284"/>
    </location>
</feature>
<evidence type="ECO:0000313" key="2">
    <source>
        <dbReference type="Proteomes" id="UP000192220"/>
    </source>
</evidence>
<name>A0A2I4AMG0_AUSLI</name>
<accession>A0A2I4AMG0</accession>
<dbReference type="GeneID" id="106512669"/>
<evidence type="ECO:0000256" key="1">
    <source>
        <dbReference type="SAM" id="MobiDB-lite"/>
    </source>
</evidence>
<dbReference type="KEGG" id="alim:106512669"/>
<feature type="region of interest" description="Disordered" evidence="1">
    <location>
        <begin position="266"/>
        <end position="316"/>
    </location>
</feature>
<reference evidence="3" key="1">
    <citation type="submission" date="2025-08" db="UniProtKB">
        <authorList>
            <consortium name="RefSeq"/>
        </authorList>
    </citation>
    <scope>IDENTIFICATION</scope>
</reference>
<feature type="compositionally biased region" description="Polar residues" evidence="1">
    <location>
        <begin position="285"/>
        <end position="316"/>
    </location>
</feature>
<feature type="non-terminal residue" evidence="3">
    <location>
        <position position="401"/>
    </location>
</feature>
<proteinExistence type="predicted"/>
<dbReference type="OrthoDB" id="8443001at2759"/>
<gene>
    <name evidence="3" type="primary">LOC106512669</name>
</gene>
<dbReference type="InParanoid" id="A0A2I4AMG0"/>
<dbReference type="PANTHER" id="PTHR47331:SF5">
    <property type="entry name" value="RIBONUCLEASE H"/>
    <property type="match status" value="1"/>
</dbReference>
<dbReference type="Proteomes" id="UP000192220">
    <property type="component" value="Unplaced"/>
</dbReference>
<protein>
    <submittedName>
        <fullName evidence="3">Uncharacterized protein LOC106512669</fullName>
    </submittedName>
</protein>
<evidence type="ECO:0000313" key="3">
    <source>
        <dbReference type="RefSeq" id="XP_013856692.1"/>
    </source>
</evidence>
<keyword evidence="2" id="KW-1185">Reference proteome</keyword>
<feature type="region of interest" description="Disordered" evidence="1">
    <location>
        <begin position="1"/>
        <end position="30"/>
    </location>
</feature>
<dbReference type="RefSeq" id="XP_013856692.1">
    <property type="nucleotide sequence ID" value="XM_014001238.1"/>
</dbReference>